<accession>A0A9P5N8B4</accession>
<dbReference type="OrthoDB" id="2910058at2759"/>
<proteinExistence type="predicted"/>
<dbReference type="EMBL" id="JADNYJ010000219">
    <property type="protein sequence ID" value="KAF8874203.1"/>
    <property type="molecule type" value="Genomic_DNA"/>
</dbReference>
<dbReference type="AlphaFoldDB" id="A0A9P5N8B4"/>
<organism evidence="2 3">
    <name type="scientific">Gymnopilus junonius</name>
    <name type="common">Spectacular rustgill mushroom</name>
    <name type="synonym">Gymnopilus spectabilis subsp. junonius</name>
    <dbReference type="NCBI Taxonomy" id="109634"/>
    <lineage>
        <taxon>Eukaryota</taxon>
        <taxon>Fungi</taxon>
        <taxon>Dikarya</taxon>
        <taxon>Basidiomycota</taxon>
        <taxon>Agaricomycotina</taxon>
        <taxon>Agaricomycetes</taxon>
        <taxon>Agaricomycetidae</taxon>
        <taxon>Agaricales</taxon>
        <taxon>Agaricineae</taxon>
        <taxon>Hymenogastraceae</taxon>
        <taxon>Gymnopilus</taxon>
    </lineage>
</organism>
<name>A0A9P5N8B4_GYMJU</name>
<evidence type="ECO:0000256" key="1">
    <source>
        <dbReference type="SAM" id="MobiDB-lite"/>
    </source>
</evidence>
<evidence type="ECO:0000313" key="3">
    <source>
        <dbReference type="Proteomes" id="UP000724874"/>
    </source>
</evidence>
<comment type="caution">
    <text evidence="2">The sequence shown here is derived from an EMBL/GenBank/DDBJ whole genome shotgun (WGS) entry which is preliminary data.</text>
</comment>
<sequence length="514" mass="59110">MILESMSLRATTKVRTGELEELNSSSEMKNMHHGREREQWKATSFNSRSRCPHHSYYHRLQESNSTLLPSLCNISALALIPIGGSSNDAIRRDRYFLVDDLVYRCREPLYIYHPSAHYTAPKPTMLRQAPPDERTLLQTLRTQETKRKSLVVELAVLNKEITEDYVGFQTPMESLVLELAVLSKEITETKVQYARLQRTMANERLPSLNIPIEVTAEIFREATFGLFDEDESTAREETLRALSHTCHTWRAIVLSLPELWAYFTSTTDRLSDLDRLSIYLSRSKNKPLDLYFYLYPAVKEEASGNVLQTAVIQAILKAAVGHISRWRRFVLRFVFEVETASWPNFIFEIITNQLFPSNLEVIVIDIDPTKDPSLLAFPPLLQDPVQPYFQDGAPRLLHATFDTWSLTAYKPLAHNVTTLHIRHPPNSIRRYPFTEFLDILASSRLVNLSLSGDAFHPPLWRPTYSHTSERQNWNCSFSSVLCWTTLGGSPGLICLSLRLFQPLYLLCDPLLHRL</sequence>
<dbReference type="Proteomes" id="UP000724874">
    <property type="component" value="Unassembled WGS sequence"/>
</dbReference>
<evidence type="ECO:0000313" key="2">
    <source>
        <dbReference type="EMBL" id="KAF8874203.1"/>
    </source>
</evidence>
<keyword evidence="3" id="KW-1185">Reference proteome</keyword>
<reference evidence="2" key="1">
    <citation type="submission" date="2020-11" db="EMBL/GenBank/DDBJ databases">
        <authorList>
            <consortium name="DOE Joint Genome Institute"/>
            <person name="Ahrendt S."/>
            <person name="Riley R."/>
            <person name="Andreopoulos W."/>
            <person name="LaButti K."/>
            <person name="Pangilinan J."/>
            <person name="Ruiz-duenas F.J."/>
            <person name="Barrasa J.M."/>
            <person name="Sanchez-Garcia M."/>
            <person name="Camarero S."/>
            <person name="Miyauchi S."/>
            <person name="Serrano A."/>
            <person name="Linde D."/>
            <person name="Babiker R."/>
            <person name="Drula E."/>
            <person name="Ayuso-Fernandez I."/>
            <person name="Pacheco R."/>
            <person name="Padilla G."/>
            <person name="Ferreira P."/>
            <person name="Barriuso J."/>
            <person name="Kellner H."/>
            <person name="Castanera R."/>
            <person name="Alfaro M."/>
            <person name="Ramirez L."/>
            <person name="Pisabarro A.G."/>
            <person name="Kuo A."/>
            <person name="Tritt A."/>
            <person name="Lipzen A."/>
            <person name="He G."/>
            <person name="Yan M."/>
            <person name="Ng V."/>
            <person name="Cullen D."/>
            <person name="Martin F."/>
            <person name="Rosso M.-N."/>
            <person name="Henrissat B."/>
            <person name="Hibbett D."/>
            <person name="Martinez A.T."/>
            <person name="Grigoriev I.V."/>
        </authorList>
    </citation>
    <scope>NUCLEOTIDE SEQUENCE</scope>
    <source>
        <strain evidence="2">AH 44721</strain>
    </source>
</reference>
<protein>
    <recommendedName>
        <fullName evidence="4">F-box domain-containing protein</fullName>
    </recommendedName>
</protein>
<feature type="region of interest" description="Disordered" evidence="1">
    <location>
        <begin position="14"/>
        <end position="33"/>
    </location>
</feature>
<evidence type="ECO:0008006" key="4">
    <source>
        <dbReference type="Google" id="ProtNLM"/>
    </source>
</evidence>
<gene>
    <name evidence="2" type="ORF">CPB84DRAFT_583859</name>
</gene>